<evidence type="ECO:0000256" key="5">
    <source>
        <dbReference type="ARBA" id="ARBA00023136"/>
    </source>
</evidence>
<dbReference type="CDD" id="cd16429">
    <property type="entry name" value="VirB10"/>
    <property type="match status" value="1"/>
</dbReference>
<evidence type="ECO:0000256" key="3">
    <source>
        <dbReference type="ARBA" id="ARBA00022692"/>
    </source>
</evidence>
<dbReference type="EMBL" id="CP034086">
    <property type="protein sequence ID" value="AZG78418.1"/>
    <property type="molecule type" value="Genomic_DNA"/>
</dbReference>
<dbReference type="InterPro" id="IPR042217">
    <property type="entry name" value="T4SS_VirB10/TrbI"/>
</dbReference>
<evidence type="ECO:0000256" key="2">
    <source>
        <dbReference type="ARBA" id="ARBA00010265"/>
    </source>
</evidence>
<keyword evidence="3 6" id="KW-0812">Transmembrane</keyword>
<keyword evidence="4 6" id="KW-1133">Transmembrane helix</keyword>
<feature type="transmembrane region" description="Helical" evidence="6">
    <location>
        <begin position="30"/>
        <end position="50"/>
    </location>
</feature>
<organism evidence="7 8">
    <name type="scientific">Methylocystis rosea</name>
    <dbReference type="NCBI Taxonomy" id="173366"/>
    <lineage>
        <taxon>Bacteria</taxon>
        <taxon>Pseudomonadati</taxon>
        <taxon>Pseudomonadota</taxon>
        <taxon>Alphaproteobacteria</taxon>
        <taxon>Hyphomicrobiales</taxon>
        <taxon>Methylocystaceae</taxon>
        <taxon>Methylocystis</taxon>
    </lineage>
</organism>
<reference evidence="7 8" key="1">
    <citation type="submission" date="2018-11" db="EMBL/GenBank/DDBJ databases">
        <title>Genome squencing of methanotrophic bacteria isolated from alkaline groundwater in Korea.</title>
        <authorList>
            <person name="Nguyen L.N."/>
        </authorList>
    </citation>
    <scope>NUCLEOTIDE SEQUENCE [LARGE SCALE GENOMIC DNA]</scope>
    <source>
        <strain evidence="7 8">GW6</strain>
    </source>
</reference>
<dbReference type="AlphaFoldDB" id="A0A3G8MC87"/>
<evidence type="ECO:0000256" key="6">
    <source>
        <dbReference type="SAM" id="Phobius"/>
    </source>
</evidence>
<dbReference type="Pfam" id="PF03743">
    <property type="entry name" value="TrbI"/>
    <property type="match status" value="1"/>
</dbReference>
<name>A0A3G8MC87_9HYPH</name>
<protein>
    <submittedName>
        <fullName evidence="7">TrbI/VirB10 family protein</fullName>
    </submittedName>
</protein>
<evidence type="ECO:0000313" key="8">
    <source>
        <dbReference type="Proteomes" id="UP000273982"/>
    </source>
</evidence>
<comment type="subcellular location">
    <subcellularLocation>
        <location evidence="1">Membrane</location>
        <topology evidence="1">Single-pass membrane protein</topology>
    </subcellularLocation>
</comment>
<evidence type="ECO:0000256" key="1">
    <source>
        <dbReference type="ARBA" id="ARBA00004167"/>
    </source>
</evidence>
<evidence type="ECO:0000313" key="7">
    <source>
        <dbReference type="EMBL" id="AZG78418.1"/>
    </source>
</evidence>
<sequence length="406" mass="43128">MSRPENEKRLAEELRLRPERPPVTRLSRRVLIALSGVSAAAILGLTVFALQQRGRSGSAQELYNTEVNTTADGLANLPRDYSALPKDVPKLGPPLPGDLGRPILAAQGQLPSSNGVDPEQQRIGQEREAARTAKLFASTNVHEHPAAAPLAPASAVLGNSSTSPNIGFGEALPIDPNAIQNMQDRKLAFVNAAVVRRTVSSDRLAQPASRYVLQAGAVIPAALVTGIRSDLPGQITAQVTENVYDSPTGRYLLIPQGAKLIGVYDSQISFGQSRVLLVWNRLILPDGQSIVLERQPGADAAGYSGLEDEVDHHWLRLAGAAALSTILGVGTQLGTTGEENALIQALRRGGAQSLNQTGQQIVGRNLNIQPTLTIQPGFPVRVIITRDLVLAPYGGRPAIQTTGFDP</sequence>
<dbReference type="KEGG" id="mros:EHO51_17755"/>
<dbReference type="Proteomes" id="UP000273982">
    <property type="component" value="Chromosome"/>
</dbReference>
<comment type="similarity">
    <text evidence="2">Belongs to the TrbI/VirB10 family.</text>
</comment>
<accession>A0A3G8MC87</accession>
<dbReference type="GO" id="GO:0016020">
    <property type="term" value="C:membrane"/>
    <property type="evidence" value="ECO:0007669"/>
    <property type="project" value="UniProtKB-SubCell"/>
</dbReference>
<keyword evidence="5 6" id="KW-0472">Membrane</keyword>
<dbReference type="Gene3D" id="2.40.128.260">
    <property type="entry name" value="Type IV secretion system, VirB10/TraB/TrbI"/>
    <property type="match status" value="1"/>
</dbReference>
<dbReference type="RefSeq" id="WP_124739960.1">
    <property type="nucleotide sequence ID" value="NZ_CP034086.1"/>
</dbReference>
<gene>
    <name evidence="7" type="ORF">EHO51_17755</name>
</gene>
<evidence type="ECO:0000256" key="4">
    <source>
        <dbReference type="ARBA" id="ARBA00022989"/>
    </source>
</evidence>
<proteinExistence type="inferred from homology"/>
<dbReference type="InterPro" id="IPR005498">
    <property type="entry name" value="T4SS_VirB10/TraB/TrbI"/>
</dbReference>